<feature type="coiled-coil region" evidence="2">
    <location>
        <begin position="54"/>
        <end position="81"/>
    </location>
</feature>
<dbReference type="Pfam" id="PF04012">
    <property type="entry name" value="PspA_IM30"/>
    <property type="match status" value="1"/>
</dbReference>
<feature type="region of interest" description="Disordered" evidence="3">
    <location>
        <begin position="192"/>
        <end position="218"/>
    </location>
</feature>
<keyword evidence="2" id="KW-0175">Coiled coil</keyword>
<dbReference type="RefSeq" id="WP_116047455.1">
    <property type="nucleotide sequence ID" value="NZ_QUBQ01000003.1"/>
</dbReference>
<evidence type="ECO:0000256" key="2">
    <source>
        <dbReference type="SAM" id="Coils"/>
    </source>
</evidence>
<reference evidence="4 5" key="1">
    <citation type="submission" date="2018-08" db="EMBL/GenBank/DDBJ databases">
        <title>Paenibacillus sp. M4BSY-1, whole genome shotgun sequence.</title>
        <authorList>
            <person name="Tuo L."/>
        </authorList>
    </citation>
    <scope>NUCLEOTIDE SEQUENCE [LARGE SCALE GENOMIC DNA]</scope>
    <source>
        <strain evidence="4 5">M4BSY-1</strain>
    </source>
</reference>
<comment type="similarity">
    <text evidence="1">Belongs to the PspA/Vipp/IM30 family.</text>
</comment>
<dbReference type="AlphaFoldDB" id="A0A371PFS2"/>
<accession>A0A371PFS2</accession>
<proteinExistence type="inferred from homology"/>
<evidence type="ECO:0000256" key="1">
    <source>
        <dbReference type="ARBA" id="ARBA00043985"/>
    </source>
</evidence>
<organism evidence="4 5">
    <name type="scientific">Paenibacillus paeoniae</name>
    <dbReference type="NCBI Taxonomy" id="2292705"/>
    <lineage>
        <taxon>Bacteria</taxon>
        <taxon>Bacillati</taxon>
        <taxon>Bacillota</taxon>
        <taxon>Bacilli</taxon>
        <taxon>Bacillales</taxon>
        <taxon>Paenibacillaceae</taxon>
        <taxon>Paenibacillus</taxon>
    </lineage>
</organism>
<name>A0A371PFS2_9BACL</name>
<keyword evidence="5" id="KW-1185">Reference proteome</keyword>
<dbReference type="EMBL" id="QUBQ01000003">
    <property type="protein sequence ID" value="REK74250.1"/>
    <property type="molecule type" value="Genomic_DNA"/>
</dbReference>
<evidence type="ECO:0000313" key="4">
    <source>
        <dbReference type="EMBL" id="REK74250.1"/>
    </source>
</evidence>
<evidence type="ECO:0000256" key="3">
    <source>
        <dbReference type="SAM" id="MobiDB-lite"/>
    </source>
</evidence>
<evidence type="ECO:0000313" key="5">
    <source>
        <dbReference type="Proteomes" id="UP000261905"/>
    </source>
</evidence>
<dbReference type="InterPro" id="IPR007157">
    <property type="entry name" value="PspA_VIPP1"/>
</dbReference>
<comment type="caution">
    <text evidence="4">The sequence shown here is derived from an EMBL/GenBank/DDBJ whole genome shotgun (WGS) entry which is preliminary data.</text>
</comment>
<gene>
    <name evidence="4" type="ORF">DX130_17050</name>
</gene>
<protein>
    <submittedName>
        <fullName evidence="4">PspA/IM30 family protein</fullName>
    </submittedName>
</protein>
<dbReference type="Proteomes" id="UP000261905">
    <property type="component" value="Unassembled WGS sequence"/>
</dbReference>
<dbReference type="PANTHER" id="PTHR31088:SF6">
    <property type="entry name" value="PHAGE SHOCK PROTEIN A"/>
    <property type="match status" value="1"/>
</dbReference>
<sequence length="218" mass="24549">MGILSRFKMIMSSNVNAGLNRSEDPIKALNEYMRGLNSDLGKVNAEMASMLADESRARRELDECRAEIRKLQRYAEKMVQDGRDDEALRFLEMKAAEAKKEMTLQFAYETTAANVQRMRQLQDKLSADIGVLEARALEAKGRLTAAQAQHNTSGAALKAVEDKAEQAYYEALAIAELQKDEGSDLDERFAELEREQDKAEDPVDELAELKNKLNNRNS</sequence>
<dbReference type="PANTHER" id="PTHR31088">
    <property type="entry name" value="MEMBRANE-ASSOCIATED PROTEIN VIPP1, CHLOROPLASTIC"/>
    <property type="match status" value="1"/>
</dbReference>
<feature type="compositionally biased region" description="Basic and acidic residues" evidence="3">
    <location>
        <begin position="192"/>
        <end position="211"/>
    </location>
</feature>
<dbReference type="OrthoDB" id="9779630at2"/>